<dbReference type="EMBL" id="CP163302">
    <property type="protein sequence ID" value="XDP44763.1"/>
    <property type="molecule type" value="Genomic_DNA"/>
</dbReference>
<evidence type="ECO:0000313" key="3">
    <source>
        <dbReference type="EMBL" id="XDP44763.1"/>
    </source>
</evidence>
<organism evidence="3">
    <name type="scientific">Sinomonas puerhi</name>
    <dbReference type="NCBI Taxonomy" id="3238584"/>
    <lineage>
        <taxon>Bacteria</taxon>
        <taxon>Bacillati</taxon>
        <taxon>Actinomycetota</taxon>
        <taxon>Actinomycetes</taxon>
        <taxon>Micrococcales</taxon>
        <taxon>Micrococcaceae</taxon>
        <taxon>Sinomonas</taxon>
    </lineage>
</organism>
<dbReference type="Gene3D" id="3.40.50.300">
    <property type="entry name" value="P-loop containing nucleotide triphosphate hydrolases"/>
    <property type="match status" value="1"/>
</dbReference>
<dbReference type="AlphaFoldDB" id="A0AB39L2G8"/>
<feature type="region of interest" description="Disordered" evidence="1">
    <location>
        <begin position="500"/>
        <end position="533"/>
    </location>
</feature>
<protein>
    <submittedName>
        <fullName evidence="3">Chorismate-binding protein</fullName>
    </submittedName>
</protein>
<feature type="compositionally biased region" description="Basic and acidic residues" evidence="1">
    <location>
        <begin position="521"/>
        <end position="531"/>
    </location>
</feature>
<dbReference type="SUPFAM" id="SSF52540">
    <property type="entry name" value="P-loop containing nucleoside triphosphate hydrolases"/>
    <property type="match status" value="1"/>
</dbReference>
<dbReference type="PANTHER" id="PTHR11236">
    <property type="entry name" value="AMINOBENZOATE/ANTHRANILATE SYNTHASE"/>
    <property type="match status" value="1"/>
</dbReference>
<dbReference type="InterPro" id="IPR027417">
    <property type="entry name" value="P-loop_NTPase"/>
</dbReference>
<dbReference type="Gene3D" id="3.60.120.10">
    <property type="entry name" value="Anthranilate synthase"/>
    <property type="match status" value="1"/>
</dbReference>
<gene>
    <name evidence="3" type="ORF">AB5L97_16040</name>
</gene>
<proteinExistence type="predicted"/>
<dbReference type="RefSeq" id="WP_369045397.1">
    <property type="nucleotide sequence ID" value="NZ_CP163302.1"/>
</dbReference>
<name>A0AB39L2G8_9MICC</name>
<dbReference type="GO" id="GO:0000162">
    <property type="term" value="P:L-tryptophan biosynthetic process"/>
    <property type="evidence" value="ECO:0007669"/>
    <property type="project" value="TreeGrafter"/>
</dbReference>
<dbReference type="InterPro" id="IPR015890">
    <property type="entry name" value="Chorismate_C"/>
</dbReference>
<dbReference type="KEGG" id="spue:AB5L97_16040"/>
<dbReference type="PRINTS" id="PR00095">
    <property type="entry name" value="ANTSNTHASEI"/>
</dbReference>
<dbReference type="GO" id="GO:0005737">
    <property type="term" value="C:cytoplasm"/>
    <property type="evidence" value="ECO:0007669"/>
    <property type="project" value="TreeGrafter"/>
</dbReference>
<evidence type="ECO:0000259" key="2">
    <source>
        <dbReference type="Pfam" id="PF00425"/>
    </source>
</evidence>
<dbReference type="PANTHER" id="PTHR11236:SF18">
    <property type="entry name" value="AMINODEOXYCHORISMATE SYNTHASE"/>
    <property type="match status" value="1"/>
</dbReference>
<dbReference type="GO" id="GO:0046820">
    <property type="term" value="F:4-amino-4-deoxychorismate synthase activity"/>
    <property type="evidence" value="ECO:0007669"/>
    <property type="project" value="TreeGrafter"/>
</dbReference>
<dbReference type="GO" id="GO:0008153">
    <property type="term" value="P:4-aminobenzoate biosynthetic process"/>
    <property type="evidence" value="ECO:0007669"/>
    <property type="project" value="TreeGrafter"/>
</dbReference>
<evidence type="ECO:0000256" key="1">
    <source>
        <dbReference type="SAM" id="MobiDB-lite"/>
    </source>
</evidence>
<dbReference type="SUPFAM" id="SSF56322">
    <property type="entry name" value="ADC synthase"/>
    <property type="match status" value="1"/>
</dbReference>
<reference evidence="3" key="1">
    <citation type="submission" date="2024-07" db="EMBL/GenBank/DDBJ databases">
        <authorList>
            <person name="fu j."/>
        </authorList>
    </citation>
    <scope>NUCLEOTIDE SEQUENCE</scope>
    <source>
        <strain evidence="3">P10A9</strain>
    </source>
</reference>
<sequence>MAPAPTPRRPAIIAVDGRSGAGKTSLAVEVAAALREHRSVALLHLEDLYPGWDGLDEGIRRGLQVLECLRRGEPARWRPWDWAADAEGAERVTQPADVVLLEGVGASAAPLRALIDAVVWVEAADDERKRRALARDGETYAPHWDRWAAQEEAWLAHDAASSAAAVTVTLDGSRPGDAGAELTAALVINALADLPSLRDLLAPERSARESGGVVVRRMPAVPDPQALFAELFGASERAVWLDSSDAEVGSSGAGVGSRSRFSIMADDAGLLGRHMAHRRGLTEVVHGPGSATPVSARFDTPFFRWLDAEWGHGGSGVPGLECGFALGWLGYLGYELKRECGGSDVDPGLADAQLIFAARAVVLDHARGEAWLLALDAPDAEAWLDVAAAAVRHAHGVTSGAHAVTSGVHGVTSGPHGVTSGAHGVTSGPHGVTSGAHGVTSGPHGVTSAHLGPVFSGRDSASSYMDKVRAALAEIADGNTYEVCLTTTLEATVAAGDKPAGDSLGADTHAGGHHSGQSQDVESRDLARPSGDRPAVVPLDVYGALRRRSPAPFAAFARFGGLAIASTSPERFLAVTADGDLRAEPIKGTRRRTPGGTAAEDALADARVRAELAANPKDRAENLMIVDLLRNDLSHHAVPGSVAVSRLFAVETYATVHQLVSTIDARLRPGASRAEAIAAAFPPGSMTGAPKISTMAILDRLEAGPRGVYSGAIGYFSRTGAADLSVVIRTLVIQEHDGAARLTLGVGGAVVADSDPSDEYEEIRTKAFAVLGALGSEFPG</sequence>
<dbReference type="Pfam" id="PF00425">
    <property type="entry name" value="Chorismate_bind"/>
    <property type="match status" value="1"/>
</dbReference>
<dbReference type="InterPro" id="IPR005801">
    <property type="entry name" value="ADC_synthase"/>
</dbReference>
<feature type="domain" description="Chorismate-utilising enzyme C-terminal" evidence="2">
    <location>
        <begin position="535"/>
        <end position="766"/>
    </location>
</feature>
<accession>A0AB39L2G8</accession>
<dbReference type="InterPro" id="IPR019999">
    <property type="entry name" value="Anth_synth_I-like"/>
</dbReference>